<feature type="domain" description="SH3" evidence="5">
    <location>
        <begin position="151"/>
        <end position="212"/>
    </location>
</feature>
<dbReference type="Proteomes" id="UP001652582">
    <property type="component" value="Chromosome 12"/>
</dbReference>
<proteinExistence type="predicted"/>
<feature type="compositionally biased region" description="Polar residues" evidence="4">
    <location>
        <begin position="266"/>
        <end position="278"/>
    </location>
</feature>
<feature type="domain" description="SH3" evidence="5">
    <location>
        <begin position="6"/>
        <end position="65"/>
    </location>
</feature>
<feature type="compositionally biased region" description="Basic and acidic residues" evidence="4">
    <location>
        <begin position="541"/>
        <end position="559"/>
    </location>
</feature>
<name>A0A6J1NB29_BICAN</name>
<dbReference type="GO" id="GO:0016301">
    <property type="term" value="F:kinase activity"/>
    <property type="evidence" value="ECO:0007669"/>
    <property type="project" value="UniProtKB-KW"/>
</dbReference>
<feature type="compositionally biased region" description="Basic and acidic residues" evidence="4">
    <location>
        <begin position="503"/>
        <end position="516"/>
    </location>
</feature>
<feature type="domain" description="SH3" evidence="5">
    <location>
        <begin position="74"/>
        <end position="133"/>
    </location>
</feature>
<feature type="compositionally biased region" description="Low complexity" evidence="4">
    <location>
        <begin position="517"/>
        <end position="540"/>
    </location>
</feature>
<dbReference type="Pfam" id="PF00018">
    <property type="entry name" value="SH3_1"/>
    <property type="match status" value="1"/>
</dbReference>
<keyword evidence="1 2" id="KW-0728">SH3 domain</keyword>
<dbReference type="PRINTS" id="PR00452">
    <property type="entry name" value="SH3DOMAIN"/>
</dbReference>
<evidence type="ECO:0000256" key="2">
    <source>
        <dbReference type="PROSITE-ProRule" id="PRU00192"/>
    </source>
</evidence>
<feature type="region of interest" description="Disordered" evidence="4">
    <location>
        <begin position="260"/>
        <end position="623"/>
    </location>
</feature>
<dbReference type="Pfam" id="PF14604">
    <property type="entry name" value="SH3_9"/>
    <property type="match status" value="2"/>
</dbReference>
<dbReference type="PANTHER" id="PTHR14167:SF92">
    <property type="entry name" value="CIN85 AND CD2AP RELATED, ISOFORM J"/>
    <property type="match status" value="1"/>
</dbReference>
<accession>A0A6J1NB29</accession>
<keyword evidence="3" id="KW-0175">Coiled coil</keyword>
<dbReference type="GO" id="GO:0016192">
    <property type="term" value="P:vesicle-mediated transport"/>
    <property type="evidence" value="ECO:0007669"/>
    <property type="project" value="UniProtKB-ARBA"/>
</dbReference>
<keyword evidence="7" id="KW-0418">Kinase</keyword>
<dbReference type="SUPFAM" id="SSF50044">
    <property type="entry name" value="SH3-domain"/>
    <property type="match status" value="3"/>
</dbReference>
<organism evidence="6 7">
    <name type="scientific">Bicyclus anynana</name>
    <name type="common">Squinting bush brown butterfly</name>
    <dbReference type="NCBI Taxonomy" id="110368"/>
    <lineage>
        <taxon>Eukaryota</taxon>
        <taxon>Metazoa</taxon>
        <taxon>Ecdysozoa</taxon>
        <taxon>Arthropoda</taxon>
        <taxon>Hexapoda</taxon>
        <taxon>Insecta</taxon>
        <taxon>Pterygota</taxon>
        <taxon>Neoptera</taxon>
        <taxon>Endopterygota</taxon>
        <taxon>Lepidoptera</taxon>
        <taxon>Glossata</taxon>
        <taxon>Ditrysia</taxon>
        <taxon>Papilionoidea</taxon>
        <taxon>Nymphalidae</taxon>
        <taxon>Satyrinae</taxon>
        <taxon>Satyrini</taxon>
        <taxon>Mycalesina</taxon>
        <taxon>Bicyclus</taxon>
    </lineage>
</organism>
<dbReference type="PANTHER" id="PTHR14167">
    <property type="entry name" value="SH3 DOMAIN-CONTAINING"/>
    <property type="match status" value="1"/>
</dbReference>
<dbReference type="PROSITE" id="PS50002">
    <property type="entry name" value="SH3"/>
    <property type="match status" value="3"/>
</dbReference>
<dbReference type="RefSeq" id="XP_023944970.1">
    <property type="nucleotide sequence ID" value="XM_024089202.2"/>
</dbReference>
<dbReference type="FunFam" id="2.30.30.40:FF:000072">
    <property type="entry name" value="Unconventional Myosin IB"/>
    <property type="match status" value="1"/>
</dbReference>
<dbReference type="SMART" id="SM00326">
    <property type="entry name" value="SH3"/>
    <property type="match status" value="3"/>
</dbReference>
<dbReference type="KEGG" id="bany:112050840"/>
<protein>
    <submittedName>
        <fullName evidence="7">SH3 domain-containing kinase-binding protein 1 isoform X2</fullName>
    </submittedName>
</protein>
<dbReference type="CTD" id="43654"/>
<feature type="compositionally biased region" description="Basic and acidic residues" evidence="4">
    <location>
        <begin position="605"/>
        <end position="623"/>
    </location>
</feature>
<feature type="compositionally biased region" description="Polar residues" evidence="4">
    <location>
        <begin position="469"/>
        <end position="485"/>
    </location>
</feature>
<feature type="compositionally biased region" description="Basic residues" evidence="4">
    <location>
        <begin position="403"/>
        <end position="412"/>
    </location>
</feature>
<dbReference type="OrthoDB" id="73680at2759"/>
<feature type="compositionally biased region" description="Basic and acidic residues" evidence="4">
    <location>
        <begin position="433"/>
        <end position="465"/>
    </location>
</feature>
<feature type="compositionally biased region" description="Basic and acidic residues" evidence="4">
    <location>
        <begin position="279"/>
        <end position="288"/>
    </location>
</feature>
<dbReference type="AlphaFoldDB" id="A0A6J1NB29"/>
<evidence type="ECO:0000256" key="1">
    <source>
        <dbReference type="ARBA" id="ARBA00022443"/>
    </source>
</evidence>
<evidence type="ECO:0000259" key="5">
    <source>
        <dbReference type="PROSITE" id="PS50002"/>
    </source>
</evidence>
<dbReference type="CDD" id="cd11875">
    <property type="entry name" value="SH3_CD2AP-like_3"/>
    <property type="match status" value="1"/>
</dbReference>
<gene>
    <name evidence="7" type="primary">LOC112050840</name>
</gene>
<dbReference type="GeneID" id="112050840"/>
<feature type="compositionally biased region" description="Low complexity" evidence="4">
    <location>
        <begin position="368"/>
        <end position="387"/>
    </location>
</feature>
<reference evidence="7" key="1">
    <citation type="submission" date="2025-08" db="UniProtKB">
        <authorList>
            <consortium name="RefSeq"/>
        </authorList>
    </citation>
    <scope>IDENTIFICATION</scope>
</reference>
<feature type="compositionally biased region" description="Low complexity" evidence="4">
    <location>
        <begin position="339"/>
        <end position="351"/>
    </location>
</feature>
<dbReference type="CDD" id="cd11873">
    <property type="entry name" value="SH3_CD2AP-like_1"/>
    <property type="match status" value="1"/>
</dbReference>
<evidence type="ECO:0000313" key="6">
    <source>
        <dbReference type="Proteomes" id="UP001652582"/>
    </source>
</evidence>
<dbReference type="GO" id="GO:0016477">
    <property type="term" value="P:cell migration"/>
    <property type="evidence" value="ECO:0007669"/>
    <property type="project" value="TreeGrafter"/>
</dbReference>
<feature type="compositionally biased region" description="Low complexity" evidence="4">
    <location>
        <begin position="486"/>
        <end position="495"/>
    </location>
</feature>
<evidence type="ECO:0000256" key="4">
    <source>
        <dbReference type="SAM" id="MobiDB-lite"/>
    </source>
</evidence>
<dbReference type="InterPro" id="IPR050384">
    <property type="entry name" value="Endophilin_SH3RF"/>
</dbReference>
<feature type="compositionally biased region" description="Low complexity" evidence="4">
    <location>
        <begin position="308"/>
        <end position="318"/>
    </location>
</feature>
<feature type="coiled-coil region" evidence="3">
    <location>
        <begin position="679"/>
        <end position="724"/>
    </location>
</feature>
<sequence length="735" mass="80530">METTTNQKVSCIVNYSYDASETDELTIRPGEILRDVERLPGGWWKGELRGRRGMFPDNFVSVVTEQNNARPGQGVQGRCRAVFSYQPANPDELPLCVGDVLEVLGEVEEGWWQGRRSGRVGVFPSNFVVMLEPAPAQPAPCEPAPALPPKPVKEQCRVLFPYTAVNDDELTLEEGEIVNIVSKDAPDRGWWKGELHGRVGLFPDNFVQLLPAVAQEIEEKKPERPPGKNANANALYPILNKYTEKTASIKELTTSKVSMHKENTLSKETSTQSTITHTNKSESEKLIHNETVADGTLDGQVKKPPVPLKKSPTPTSSVGGLFSGLKKSIMSSSEKTEKSSTTVSSGSSSSGEWDRTDGSAASKPSPVTNTANANTNANVIANNTTNTFDHVERNSILNDPRAGRVKAPRRRPPSQVLRDDTPQQIGLTNGHEVPTEKPVSDKAEEVRPRTREWEKHKAPWMEELKLNQAKKTSFGSEGKSRSVSTSSEASGVASKAGGGSTDRILDCGLEEKRSSHSMEMSKSTSSISNRISVLETLETSLELKNRQTGDPKNPSERPPDLPTSKPPQLQSPTAAGRTLTAMLEDIKKPPAPSPPTAFTRTTNETTDKSPNRSDKLTPIDKQEISSISKMSSIVEKSSSSSVEKLEEKTISSGTLERRLHPLKSDKPTELSERGPEALIAQLNNRILNLEKLLEVQNAKFNAAIEDLTDKLKLESDKRHALQLEIEKLAHCVTQV</sequence>
<evidence type="ECO:0000256" key="3">
    <source>
        <dbReference type="SAM" id="Coils"/>
    </source>
</evidence>
<dbReference type="InterPro" id="IPR036028">
    <property type="entry name" value="SH3-like_dom_sf"/>
</dbReference>
<dbReference type="InterPro" id="IPR001452">
    <property type="entry name" value="SH3_domain"/>
</dbReference>
<evidence type="ECO:0000313" key="7">
    <source>
        <dbReference type="RefSeq" id="XP_023944970.1"/>
    </source>
</evidence>
<keyword evidence="6" id="KW-1185">Reference proteome</keyword>
<keyword evidence="7" id="KW-0808">Transferase</keyword>
<dbReference type="Gene3D" id="2.30.30.40">
    <property type="entry name" value="SH3 Domains"/>
    <property type="match status" value="3"/>
</dbReference>
<dbReference type="GO" id="GO:0007015">
    <property type="term" value="P:actin filament organization"/>
    <property type="evidence" value="ECO:0007669"/>
    <property type="project" value="TreeGrafter"/>
</dbReference>